<reference evidence="2 3" key="1">
    <citation type="journal article" date="2018" name="J. Microbiol.">
        <title>Baekduia soli gen. nov., sp. nov., a novel bacterium isolated from the soil of Baekdu Mountain and proposal of a novel family name, Baekduiaceae fam. nov.</title>
        <authorList>
            <person name="An D.S."/>
            <person name="Siddiqi M.Z."/>
            <person name="Kim K.H."/>
            <person name="Yu H.S."/>
            <person name="Im W.T."/>
        </authorList>
    </citation>
    <scope>NUCLEOTIDE SEQUENCE [LARGE SCALE GENOMIC DNA]</scope>
    <source>
        <strain evidence="2 3">BR7-21</strain>
    </source>
</reference>
<evidence type="ECO:0000313" key="3">
    <source>
        <dbReference type="Proteomes" id="UP000321805"/>
    </source>
</evidence>
<sequence length="267" mass="28483">MVADTAPRWIELDGAVNARDLGGIPLARGGTTVPGRLLRSDNLQDLSAADVAHLVGERSLTAVIDLRTDVELNLEGPSPMSEEPRVVVEHRSLYPEYGERTDLEVDTVVPWQRGLGGSDRPGESPTVQTYMGYLEHRPDSIIGALRTIAAPPGGGAALVHCAAGKDRTGLVVAMALEVAGARREAVVGDYVATAQRIEAIIARLASTPTYAGDITRHDPARHAPRPETMFRILQLLDEGHGGTSGWLREHGMQDAELEALGVKLTAA</sequence>
<dbReference type="InterPro" id="IPR026893">
    <property type="entry name" value="Tyr/Ser_Pase_IphP-type"/>
</dbReference>
<gene>
    <name evidence="2" type="ORF">FSW04_09320</name>
</gene>
<dbReference type="Proteomes" id="UP000321805">
    <property type="component" value="Chromosome"/>
</dbReference>
<dbReference type="Gene3D" id="3.90.190.10">
    <property type="entry name" value="Protein tyrosine phosphatase superfamily"/>
    <property type="match status" value="1"/>
</dbReference>
<dbReference type="PROSITE" id="PS00383">
    <property type="entry name" value="TYR_PHOSPHATASE_1"/>
    <property type="match status" value="1"/>
</dbReference>
<accession>A0A5B8UBZ4</accession>
<dbReference type="AlphaFoldDB" id="A0A5B8UBZ4"/>
<dbReference type="EMBL" id="CP042430">
    <property type="protein sequence ID" value="QEC50713.1"/>
    <property type="molecule type" value="Genomic_DNA"/>
</dbReference>
<dbReference type="InterPro" id="IPR029021">
    <property type="entry name" value="Prot-tyrosine_phosphatase-like"/>
</dbReference>
<name>A0A5B8UBZ4_9ACTN</name>
<feature type="domain" description="Tyrosine specific protein phosphatases" evidence="1">
    <location>
        <begin position="139"/>
        <end position="176"/>
    </location>
</feature>
<evidence type="ECO:0000259" key="1">
    <source>
        <dbReference type="PROSITE" id="PS50056"/>
    </source>
</evidence>
<dbReference type="SUPFAM" id="SSF52799">
    <property type="entry name" value="(Phosphotyrosine protein) phosphatases II"/>
    <property type="match status" value="1"/>
</dbReference>
<dbReference type="Pfam" id="PF13350">
    <property type="entry name" value="Y_phosphatase3"/>
    <property type="match status" value="1"/>
</dbReference>
<keyword evidence="3" id="KW-1185">Reference proteome</keyword>
<dbReference type="GO" id="GO:0004721">
    <property type="term" value="F:phosphoprotein phosphatase activity"/>
    <property type="evidence" value="ECO:0007669"/>
    <property type="project" value="InterPro"/>
</dbReference>
<dbReference type="InterPro" id="IPR000387">
    <property type="entry name" value="Tyr_Pase_dom"/>
</dbReference>
<proteinExistence type="predicted"/>
<dbReference type="InterPro" id="IPR016130">
    <property type="entry name" value="Tyr_Pase_AS"/>
</dbReference>
<dbReference type="PROSITE" id="PS50056">
    <property type="entry name" value="TYR_PHOSPHATASE_2"/>
    <property type="match status" value="1"/>
</dbReference>
<protein>
    <submittedName>
        <fullName evidence="2">Tyrosine-protein phosphatase</fullName>
    </submittedName>
</protein>
<dbReference type="OrthoDB" id="1188001at2"/>
<dbReference type="KEGG" id="bsol:FSW04_09320"/>
<evidence type="ECO:0000313" key="2">
    <source>
        <dbReference type="EMBL" id="QEC50713.1"/>
    </source>
</evidence>
<organism evidence="2 3">
    <name type="scientific">Baekduia soli</name>
    <dbReference type="NCBI Taxonomy" id="496014"/>
    <lineage>
        <taxon>Bacteria</taxon>
        <taxon>Bacillati</taxon>
        <taxon>Actinomycetota</taxon>
        <taxon>Thermoleophilia</taxon>
        <taxon>Solirubrobacterales</taxon>
        <taxon>Baekduiaceae</taxon>
        <taxon>Baekduia</taxon>
    </lineage>
</organism>